<dbReference type="RefSeq" id="WP_283424484.1">
    <property type="nucleotide sequence ID" value="NZ_FXTY01000001.1"/>
</dbReference>
<evidence type="ECO:0000313" key="1">
    <source>
        <dbReference type="EMBL" id="SMP06334.1"/>
    </source>
</evidence>
<evidence type="ECO:0000313" key="2">
    <source>
        <dbReference type="Proteomes" id="UP001157961"/>
    </source>
</evidence>
<reference evidence="1 2" key="1">
    <citation type="submission" date="2017-05" db="EMBL/GenBank/DDBJ databases">
        <authorList>
            <person name="Varghese N."/>
            <person name="Submissions S."/>
        </authorList>
    </citation>
    <scope>NUCLEOTIDE SEQUENCE [LARGE SCALE GENOMIC DNA]</scope>
    <source>
        <strain evidence="1 2">DSM 29734</strain>
    </source>
</reference>
<organism evidence="1 2">
    <name type="scientific">Shimia sagamensis</name>
    <dbReference type="NCBI Taxonomy" id="1566352"/>
    <lineage>
        <taxon>Bacteria</taxon>
        <taxon>Pseudomonadati</taxon>
        <taxon>Pseudomonadota</taxon>
        <taxon>Alphaproteobacteria</taxon>
        <taxon>Rhodobacterales</taxon>
        <taxon>Roseobacteraceae</taxon>
    </lineage>
</organism>
<sequence>MSSETQARFYIPWPHRQRAEAGDHNFINKVADVARSAGMQVSYVDPKEADPRLGGYSVFYMRDPFVRNSVTLRKAYHYPFWHIEHTNERWHWEVAQTAFDPSKIDEAEARKFFQAWRRRIYEPLLKSVEKGDFVYVPLQGKLLEKRYFQHCSPVEMVQHVLEQEPDREICLTLHPGESYSDEELLVLDNMVAKYARLSLRAGGMEELLPKCAYVVTMNSSVAFAGYFLKKPSVLFAGIDFHHIAANVGVLGVDRAFEAVRGMKPPYPQYLWWFLQQMSINAGRPEAEDKIRARLAGLGWPVS</sequence>
<proteinExistence type="predicted"/>
<gene>
    <name evidence="1" type="ORF">SAMN06265373_101636</name>
</gene>
<accession>A0ABY1NDI2</accession>
<protein>
    <recommendedName>
        <fullName evidence="3">Capsule polysaccharide biosynthesis protein</fullName>
    </recommendedName>
</protein>
<dbReference type="EMBL" id="FXTY01000001">
    <property type="protein sequence ID" value="SMP06334.1"/>
    <property type="molecule type" value="Genomic_DNA"/>
</dbReference>
<keyword evidence="2" id="KW-1185">Reference proteome</keyword>
<comment type="caution">
    <text evidence="1">The sequence shown here is derived from an EMBL/GenBank/DDBJ whole genome shotgun (WGS) entry which is preliminary data.</text>
</comment>
<dbReference type="Proteomes" id="UP001157961">
    <property type="component" value="Unassembled WGS sequence"/>
</dbReference>
<name>A0ABY1NDI2_9RHOB</name>
<evidence type="ECO:0008006" key="3">
    <source>
        <dbReference type="Google" id="ProtNLM"/>
    </source>
</evidence>